<dbReference type="PANTHER" id="PTHR21666:SF285">
    <property type="entry name" value="M23 FAMILY METALLOPEPTIDASE"/>
    <property type="match status" value="1"/>
</dbReference>
<organism evidence="2 3">
    <name type="scientific">Xylanibacter caecicola</name>
    <dbReference type="NCBI Taxonomy" id="2736294"/>
    <lineage>
        <taxon>Bacteria</taxon>
        <taxon>Pseudomonadati</taxon>
        <taxon>Bacteroidota</taxon>
        <taxon>Bacteroidia</taxon>
        <taxon>Bacteroidales</taxon>
        <taxon>Prevotellaceae</taxon>
        <taxon>Xylanibacter</taxon>
    </lineage>
</organism>
<protein>
    <submittedName>
        <fullName evidence="2">M23 family metallopeptidase</fullName>
    </submittedName>
</protein>
<dbReference type="CDD" id="cd12797">
    <property type="entry name" value="M23_peptidase"/>
    <property type="match status" value="1"/>
</dbReference>
<dbReference type="InterPro" id="IPR011055">
    <property type="entry name" value="Dup_hybrid_motif"/>
</dbReference>
<sequence length="537" mass="59771">MASALSFGSPVNYPLSLAGNYGEPRPNHFHGGIDVRTGNAVGKPVFSIADGYVSRITVGLSGFGNAVYVTHLGGYTSVYCHLDKFVPQLSAMVRKWQYKNENYIADVRLKPTDFPVSQGQFIAVSGNTGASTAPHLHLELHDTRTGDMLDPLDVLKQYVKDTTPPIAHSFMAYPLEGEGVFMGASHKQTYGFSSANLTREFTAWGKVGFGIWANDYMEDSFGRLGIRRTTLTVDGKVVFSSDVDRIPVRLNRYVNSWGDYKHFCRTGVWFMKSFAEPGNMLPVIHTDGNRGYVDFNEERVYRLVYTISDIFGNTRQYTFSVHGKKQPIQARRKSASPYIMKYDKVNILRIDGARLILLQDMLADDIELVPKRTSRPGKVSDSYTFFGSSYPLFGWAEISINLNRAVKEPSKLYISGSYGSVGFKKCVYENGWVTGKMRELGASYTVEYDDTPPVISPGTVSGSLLRFSIYDTGSGIKSFKGYVDGGFVLFEKLEKSNVIQCRLSDVPVKKTGGEHRLKLVVTDNCGNSAAYNTNFKY</sequence>
<proteinExistence type="predicted"/>
<dbReference type="SUPFAM" id="SSF51261">
    <property type="entry name" value="Duplicated hybrid motif"/>
    <property type="match status" value="1"/>
</dbReference>
<accession>A0ABX2B541</accession>
<name>A0ABX2B541_9BACT</name>
<evidence type="ECO:0000313" key="2">
    <source>
        <dbReference type="EMBL" id="NPE25100.1"/>
    </source>
</evidence>
<dbReference type="Pfam" id="PF01551">
    <property type="entry name" value="Peptidase_M23"/>
    <property type="match status" value="1"/>
</dbReference>
<dbReference type="Proteomes" id="UP000820977">
    <property type="component" value="Unassembled WGS sequence"/>
</dbReference>
<dbReference type="PANTHER" id="PTHR21666">
    <property type="entry name" value="PEPTIDASE-RELATED"/>
    <property type="match status" value="1"/>
</dbReference>
<evidence type="ECO:0000313" key="3">
    <source>
        <dbReference type="Proteomes" id="UP000820977"/>
    </source>
</evidence>
<evidence type="ECO:0000259" key="1">
    <source>
        <dbReference type="Pfam" id="PF01551"/>
    </source>
</evidence>
<dbReference type="Gene3D" id="2.70.70.10">
    <property type="entry name" value="Glucose Permease (Domain IIA)"/>
    <property type="match status" value="1"/>
</dbReference>
<comment type="caution">
    <text evidence="2">The sequence shown here is derived from an EMBL/GenBank/DDBJ whole genome shotgun (WGS) entry which is preliminary data.</text>
</comment>
<reference evidence="2 3" key="1">
    <citation type="submission" date="2020-05" db="EMBL/GenBank/DDBJ databases">
        <title>Distinct polysaccharide utilization as determinants for interspecies competition between intestinal Prevotella spp.</title>
        <authorList>
            <person name="Galvez E.J.C."/>
            <person name="Iljazovic A."/>
            <person name="Strowig T."/>
        </authorList>
    </citation>
    <scope>NUCLEOTIDE SEQUENCE [LARGE SCALE GENOMIC DNA]</scope>
    <source>
        <strain evidence="2 3">PCHR</strain>
    </source>
</reference>
<keyword evidence="3" id="KW-1185">Reference proteome</keyword>
<dbReference type="InterPro" id="IPR016047">
    <property type="entry name" value="M23ase_b-sheet_dom"/>
</dbReference>
<feature type="domain" description="M23ase beta-sheet core" evidence="1">
    <location>
        <begin position="29"/>
        <end position="87"/>
    </location>
</feature>
<gene>
    <name evidence="2" type="ORF">HPS54_06140</name>
</gene>
<dbReference type="EMBL" id="JABKKJ010000007">
    <property type="protein sequence ID" value="NPE25100.1"/>
    <property type="molecule type" value="Genomic_DNA"/>
</dbReference>
<dbReference type="InterPro" id="IPR050570">
    <property type="entry name" value="Cell_wall_metabolism_enzyme"/>
</dbReference>